<name>A0A1H2LTD9_9ACTN</name>
<dbReference type="OrthoDB" id="3197131at2"/>
<sequence>MSGVTEQVRRVLVVDDDELLREVAKASLELVAGWEVSTASSGQEAEEMAREQHPDLIMLDVMMPGQDGPTTFARLREDERTEDIPVVFLTAKNNTEGWQGSGVAGVIAKPFDAMRLAAQVSRLLGWDA</sequence>
<dbReference type="Proteomes" id="UP000198825">
    <property type="component" value="Chromosome I"/>
</dbReference>
<evidence type="ECO:0000259" key="3">
    <source>
        <dbReference type="PROSITE" id="PS50110"/>
    </source>
</evidence>
<dbReference type="SMART" id="SM00448">
    <property type="entry name" value="REC"/>
    <property type="match status" value="1"/>
</dbReference>
<keyword evidence="1 2" id="KW-0597">Phosphoprotein</keyword>
<evidence type="ECO:0000256" key="2">
    <source>
        <dbReference type="PROSITE-ProRule" id="PRU00169"/>
    </source>
</evidence>
<feature type="domain" description="Response regulatory" evidence="3">
    <location>
        <begin position="10"/>
        <end position="124"/>
    </location>
</feature>
<dbReference type="EMBL" id="LT629799">
    <property type="protein sequence ID" value="SDU83861.1"/>
    <property type="molecule type" value="Genomic_DNA"/>
</dbReference>
<gene>
    <name evidence="4" type="ORF">SAMN04488544_0751</name>
</gene>
<dbReference type="InterPro" id="IPR001789">
    <property type="entry name" value="Sig_transdc_resp-reg_receiver"/>
</dbReference>
<dbReference type="AlphaFoldDB" id="A0A1H2LTD9"/>
<evidence type="ECO:0000256" key="1">
    <source>
        <dbReference type="ARBA" id="ARBA00022553"/>
    </source>
</evidence>
<dbReference type="GO" id="GO:0000160">
    <property type="term" value="P:phosphorelay signal transduction system"/>
    <property type="evidence" value="ECO:0007669"/>
    <property type="project" value="InterPro"/>
</dbReference>
<protein>
    <submittedName>
        <fullName evidence="4">Response regulator receiver domain-containing protein</fullName>
    </submittedName>
</protein>
<dbReference type="PANTHER" id="PTHR44591">
    <property type="entry name" value="STRESS RESPONSE REGULATOR PROTEIN 1"/>
    <property type="match status" value="1"/>
</dbReference>
<dbReference type="PANTHER" id="PTHR44591:SF22">
    <property type="entry name" value="CHEY SUBFAMILY"/>
    <property type="match status" value="1"/>
</dbReference>
<dbReference type="PROSITE" id="PS50110">
    <property type="entry name" value="RESPONSE_REGULATORY"/>
    <property type="match status" value="1"/>
</dbReference>
<dbReference type="CDD" id="cd17552">
    <property type="entry name" value="REC_RR468-like"/>
    <property type="match status" value="1"/>
</dbReference>
<reference evidence="5" key="1">
    <citation type="submission" date="2016-10" db="EMBL/GenBank/DDBJ databases">
        <authorList>
            <person name="Varghese N."/>
            <person name="Submissions S."/>
        </authorList>
    </citation>
    <scope>NUCLEOTIDE SEQUENCE [LARGE SCALE GENOMIC DNA]</scope>
    <source>
        <strain evidence="5">DSM 21743</strain>
    </source>
</reference>
<proteinExistence type="predicted"/>
<accession>A0A1H2LTD9</accession>
<dbReference type="SUPFAM" id="SSF52172">
    <property type="entry name" value="CheY-like"/>
    <property type="match status" value="1"/>
</dbReference>
<dbReference type="Gene3D" id="3.40.50.2300">
    <property type="match status" value="1"/>
</dbReference>
<feature type="modified residue" description="4-aspartylphosphate" evidence="2">
    <location>
        <position position="60"/>
    </location>
</feature>
<evidence type="ECO:0000313" key="5">
    <source>
        <dbReference type="Proteomes" id="UP000198825"/>
    </source>
</evidence>
<keyword evidence="5" id="KW-1185">Reference proteome</keyword>
<dbReference type="STRING" id="546874.SAMN04488544_0751"/>
<dbReference type="Pfam" id="PF00072">
    <property type="entry name" value="Response_reg"/>
    <property type="match status" value="1"/>
</dbReference>
<dbReference type="InterPro" id="IPR050595">
    <property type="entry name" value="Bact_response_regulator"/>
</dbReference>
<organism evidence="4 5">
    <name type="scientific">Microlunatus sagamiharensis</name>
    <dbReference type="NCBI Taxonomy" id="546874"/>
    <lineage>
        <taxon>Bacteria</taxon>
        <taxon>Bacillati</taxon>
        <taxon>Actinomycetota</taxon>
        <taxon>Actinomycetes</taxon>
        <taxon>Propionibacteriales</taxon>
        <taxon>Propionibacteriaceae</taxon>
        <taxon>Microlunatus</taxon>
    </lineage>
</organism>
<evidence type="ECO:0000313" key="4">
    <source>
        <dbReference type="EMBL" id="SDU83861.1"/>
    </source>
</evidence>
<dbReference type="InterPro" id="IPR011006">
    <property type="entry name" value="CheY-like_superfamily"/>
</dbReference>